<name>W4GWZ6_APHAT</name>
<dbReference type="OrthoDB" id="70771at2759"/>
<dbReference type="PROSITE" id="PS50096">
    <property type="entry name" value="IQ"/>
    <property type="match status" value="1"/>
</dbReference>
<dbReference type="GeneID" id="20805494"/>
<protein>
    <submittedName>
        <fullName evidence="1">Uncharacterized protein</fullName>
    </submittedName>
</protein>
<reference evidence="1" key="1">
    <citation type="submission" date="2013-12" db="EMBL/GenBank/DDBJ databases">
        <title>The Genome Sequence of Aphanomyces astaci APO3.</title>
        <authorList>
            <consortium name="The Broad Institute Genomics Platform"/>
            <person name="Russ C."/>
            <person name="Tyler B."/>
            <person name="van West P."/>
            <person name="Dieguez-Uribeondo J."/>
            <person name="Young S.K."/>
            <person name="Zeng Q."/>
            <person name="Gargeya S."/>
            <person name="Fitzgerald M."/>
            <person name="Abouelleil A."/>
            <person name="Alvarado L."/>
            <person name="Chapman S.B."/>
            <person name="Gainer-Dewar J."/>
            <person name="Goldberg J."/>
            <person name="Griggs A."/>
            <person name="Gujja S."/>
            <person name="Hansen M."/>
            <person name="Howarth C."/>
            <person name="Imamovic A."/>
            <person name="Ireland A."/>
            <person name="Larimer J."/>
            <person name="McCowan C."/>
            <person name="Murphy C."/>
            <person name="Pearson M."/>
            <person name="Poon T.W."/>
            <person name="Priest M."/>
            <person name="Roberts A."/>
            <person name="Saif S."/>
            <person name="Shea T."/>
            <person name="Sykes S."/>
            <person name="Wortman J."/>
            <person name="Nusbaum C."/>
            <person name="Birren B."/>
        </authorList>
    </citation>
    <scope>NUCLEOTIDE SEQUENCE [LARGE SCALE GENOMIC DNA]</scope>
    <source>
        <strain evidence="1">APO3</strain>
    </source>
</reference>
<dbReference type="VEuPathDB" id="FungiDB:H257_03498"/>
<dbReference type="CDD" id="cd23767">
    <property type="entry name" value="IQCD"/>
    <property type="match status" value="1"/>
</dbReference>
<gene>
    <name evidence="1" type="ORF">H257_03498</name>
</gene>
<organism evidence="1">
    <name type="scientific">Aphanomyces astaci</name>
    <name type="common">Crayfish plague agent</name>
    <dbReference type="NCBI Taxonomy" id="112090"/>
    <lineage>
        <taxon>Eukaryota</taxon>
        <taxon>Sar</taxon>
        <taxon>Stramenopiles</taxon>
        <taxon>Oomycota</taxon>
        <taxon>Saprolegniomycetes</taxon>
        <taxon>Saprolegniales</taxon>
        <taxon>Verrucalvaceae</taxon>
        <taxon>Aphanomyces</taxon>
    </lineage>
</organism>
<evidence type="ECO:0000313" key="1">
    <source>
        <dbReference type="EMBL" id="ETV84235.1"/>
    </source>
</evidence>
<sequence length="324" mass="37908">MKSSEASPLPPSHVLQLATYTPEYLETSPDHGYKYAEDAWLGLLQRHRHLYFDVMAPLVQYSVDDKRRRYCSSSQLQTASVAIEESTLDVMRLQQHLLVTWHRGARVFQALWRGHVARKAVRAAMWAARIRKTERLFRIVQGIRRLAMARRHRRGLKACRHIKGLVIRAHANAGRIQRLVRHYLFKCRRWNAATRLRQWYIHRVRHRNLTTALARLHGFLKRQRRNALLEEYTAAALEARRHQVERAQAVYFAMKPDQVIVHRMVAARKQTIKHSINPHRQHHHAKSNSSVDRSRAILPLPMATNTMMAEAFVQSSKRRGHGII</sequence>
<dbReference type="RefSeq" id="XP_009825927.1">
    <property type="nucleotide sequence ID" value="XM_009827625.1"/>
</dbReference>
<accession>W4GWZ6</accession>
<dbReference type="AlphaFoldDB" id="W4GWZ6"/>
<proteinExistence type="predicted"/>
<dbReference type="EMBL" id="KI913119">
    <property type="protein sequence ID" value="ETV84235.1"/>
    <property type="molecule type" value="Genomic_DNA"/>
</dbReference>